<protein>
    <submittedName>
        <fullName evidence="6">Helix-turn-helix domain-containing protein</fullName>
    </submittedName>
</protein>
<keyword evidence="3" id="KW-0804">Transcription</keyword>
<evidence type="ECO:0000256" key="3">
    <source>
        <dbReference type="ARBA" id="ARBA00023163"/>
    </source>
</evidence>
<feature type="domain" description="IclR-ED" evidence="5">
    <location>
        <begin position="87"/>
        <end position="272"/>
    </location>
</feature>
<dbReference type="SMART" id="SM00346">
    <property type="entry name" value="HTH_ICLR"/>
    <property type="match status" value="1"/>
</dbReference>
<evidence type="ECO:0000259" key="4">
    <source>
        <dbReference type="PROSITE" id="PS51077"/>
    </source>
</evidence>
<evidence type="ECO:0000256" key="1">
    <source>
        <dbReference type="ARBA" id="ARBA00023015"/>
    </source>
</evidence>
<dbReference type="Pfam" id="PF09339">
    <property type="entry name" value="HTH_IclR"/>
    <property type="match status" value="1"/>
</dbReference>
<keyword evidence="7" id="KW-1185">Reference proteome</keyword>
<organism evidence="6 7">
    <name type="scientific">Neoaquamicrobium sediminum</name>
    <dbReference type="NCBI Taxonomy" id="1849104"/>
    <lineage>
        <taxon>Bacteria</taxon>
        <taxon>Pseudomonadati</taxon>
        <taxon>Pseudomonadota</taxon>
        <taxon>Alphaproteobacteria</taxon>
        <taxon>Hyphomicrobiales</taxon>
        <taxon>Phyllobacteriaceae</taxon>
        <taxon>Neoaquamicrobium</taxon>
    </lineage>
</organism>
<feature type="domain" description="HTH iclR-type" evidence="4">
    <location>
        <begin position="25"/>
        <end position="86"/>
    </location>
</feature>
<dbReference type="Gene3D" id="1.10.10.10">
    <property type="entry name" value="Winged helix-like DNA-binding domain superfamily/Winged helix DNA-binding domain"/>
    <property type="match status" value="1"/>
</dbReference>
<dbReference type="InterPro" id="IPR029016">
    <property type="entry name" value="GAF-like_dom_sf"/>
</dbReference>
<dbReference type="InterPro" id="IPR014757">
    <property type="entry name" value="Tscrpt_reg_IclR_C"/>
</dbReference>
<keyword evidence="1" id="KW-0805">Transcription regulation</keyword>
<name>A0ABV3WY80_9HYPH</name>
<dbReference type="SUPFAM" id="SSF55781">
    <property type="entry name" value="GAF domain-like"/>
    <property type="match status" value="1"/>
</dbReference>
<dbReference type="PANTHER" id="PTHR30136:SF23">
    <property type="entry name" value="DNA-BINDING TRANSCRIPTIONAL ACTIVATOR MHPR"/>
    <property type="match status" value="1"/>
</dbReference>
<dbReference type="PROSITE" id="PS51077">
    <property type="entry name" value="HTH_ICLR"/>
    <property type="match status" value="1"/>
</dbReference>
<evidence type="ECO:0000313" key="6">
    <source>
        <dbReference type="EMBL" id="MEX4009651.1"/>
    </source>
</evidence>
<dbReference type="Proteomes" id="UP001559025">
    <property type="component" value="Unassembled WGS sequence"/>
</dbReference>
<comment type="caution">
    <text evidence="6">The sequence shown here is derived from an EMBL/GenBank/DDBJ whole genome shotgun (WGS) entry which is preliminary data.</text>
</comment>
<proteinExistence type="predicted"/>
<dbReference type="PANTHER" id="PTHR30136">
    <property type="entry name" value="HELIX-TURN-HELIX TRANSCRIPTIONAL REGULATOR, ICLR FAMILY"/>
    <property type="match status" value="1"/>
</dbReference>
<dbReference type="InterPro" id="IPR005471">
    <property type="entry name" value="Tscrpt_reg_IclR_N"/>
</dbReference>
<evidence type="ECO:0000313" key="7">
    <source>
        <dbReference type="Proteomes" id="UP001559025"/>
    </source>
</evidence>
<accession>A0ABV3WY80</accession>
<sequence length="280" mass="31110">MQRSPRDCPYREHQEASTISTFGAVRSLQRGLEVLQAINCNNGLRAAEVARIVGIPRPTAYRLLETLEGLGFVVRGPSEDAWRPTLQTKSLSSGFRDEDWVAQVAVPRMMKLGRKILWPLDLVTFHDYRMAIRESTHNISPFSVDHGMVGRELPVLETAGGRAHLAFVPDQERAQIIEGLRERLGSDAVDFHDDGPLDYILARTSELGVGFRIKGFNARTMSISAPIYSGERPIACLTMIWIGTALKFDEALRLHRDALISTAASISDDLARVAAEQSEE</sequence>
<reference evidence="6 7" key="1">
    <citation type="submission" date="2024-01" db="EMBL/GenBank/DDBJ databases">
        <title>New evidence supports the origin of RcGTA from prophage.</title>
        <authorList>
            <person name="Xu Y."/>
            <person name="Liu B."/>
            <person name="Chen F."/>
        </authorList>
    </citation>
    <scope>NUCLEOTIDE SEQUENCE [LARGE SCALE GENOMIC DNA]</scope>
    <source>
        <strain evidence="6 7">CBW1107-2</strain>
    </source>
</reference>
<gene>
    <name evidence="6" type="ORF">V1479_20240</name>
</gene>
<dbReference type="SUPFAM" id="SSF46785">
    <property type="entry name" value="Winged helix' DNA-binding domain"/>
    <property type="match status" value="1"/>
</dbReference>
<dbReference type="PROSITE" id="PS51078">
    <property type="entry name" value="ICLR_ED"/>
    <property type="match status" value="1"/>
</dbReference>
<evidence type="ECO:0000259" key="5">
    <source>
        <dbReference type="PROSITE" id="PS51078"/>
    </source>
</evidence>
<dbReference type="EMBL" id="JAZHFV010000006">
    <property type="protein sequence ID" value="MEX4009651.1"/>
    <property type="molecule type" value="Genomic_DNA"/>
</dbReference>
<dbReference type="InterPro" id="IPR050707">
    <property type="entry name" value="HTH_MetabolicPath_Reg"/>
</dbReference>
<keyword evidence="2" id="KW-0238">DNA-binding</keyword>
<dbReference type="InterPro" id="IPR036390">
    <property type="entry name" value="WH_DNA-bd_sf"/>
</dbReference>
<dbReference type="Gene3D" id="3.30.450.40">
    <property type="match status" value="1"/>
</dbReference>
<dbReference type="InterPro" id="IPR036388">
    <property type="entry name" value="WH-like_DNA-bd_sf"/>
</dbReference>
<evidence type="ECO:0000256" key="2">
    <source>
        <dbReference type="ARBA" id="ARBA00023125"/>
    </source>
</evidence>